<dbReference type="Proteomes" id="UP001589870">
    <property type="component" value="Unassembled WGS sequence"/>
</dbReference>
<keyword evidence="7" id="KW-0540">Nuclease</keyword>
<organism evidence="7 8">
    <name type="scientific">Sphaerimonospora cavernae</name>
    <dbReference type="NCBI Taxonomy" id="1740611"/>
    <lineage>
        <taxon>Bacteria</taxon>
        <taxon>Bacillati</taxon>
        <taxon>Actinomycetota</taxon>
        <taxon>Actinomycetes</taxon>
        <taxon>Streptosporangiales</taxon>
        <taxon>Streptosporangiaceae</taxon>
        <taxon>Sphaerimonospora</taxon>
    </lineage>
</organism>
<proteinExistence type="inferred from homology"/>
<comment type="similarity">
    <text evidence="1">Belongs to the type-I restriction system S methylase family.</text>
</comment>
<dbReference type="EMBL" id="JBHMQT010000003">
    <property type="protein sequence ID" value="MFC0860954.1"/>
    <property type="molecule type" value="Genomic_DNA"/>
</dbReference>
<keyword evidence="2" id="KW-0680">Restriction system</keyword>
<keyword evidence="7" id="KW-0378">Hydrolase</keyword>
<dbReference type="RefSeq" id="WP_394299209.1">
    <property type="nucleotide sequence ID" value="NZ_JBHMQT010000003.1"/>
</dbReference>
<evidence type="ECO:0000256" key="4">
    <source>
        <dbReference type="ARBA" id="ARBA00038652"/>
    </source>
</evidence>
<feature type="region of interest" description="Disordered" evidence="5">
    <location>
        <begin position="425"/>
        <end position="489"/>
    </location>
</feature>
<gene>
    <name evidence="7" type="ORF">ACFHYQ_01460</name>
</gene>
<dbReference type="GO" id="GO:0016787">
    <property type="term" value="F:hydrolase activity"/>
    <property type="evidence" value="ECO:0007669"/>
    <property type="project" value="UniProtKB-KW"/>
</dbReference>
<evidence type="ECO:0000256" key="5">
    <source>
        <dbReference type="SAM" id="MobiDB-lite"/>
    </source>
</evidence>
<comment type="subunit">
    <text evidence="4">The methyltransferase is composed of M and S polypeptides.</text>
</comment>
<comment type="caution">
    <text evidence="7">The sequence shown here is derived from an EMBL/GenBank/DDBJ whole genome shotgun (WGS) entry which is preliminary data.</text>
</comment>
<dbReference type="Pfam" id="PF01420">
    <property type="entry name" value="Methylase_S"/>
    <property type="match status" value="2"/>
</dbReference>
<dbReference type="PANTHER" id="PTHR43140">
    <property type="entry name" value="TYPE-1 RESTRICTION ENZYME ECOKI SPECIFICITY PROTEIN"/>
    <property type="match status" value="1"/>
</dbReference>
<dbReference type="CDD" id="cd17253">
    <property type="entry name" value="RMtype1_S_Eco933I-TRD2-CR2_like"/>
    <property type="match status" value="2"/>
</dbReference>
<evidence type="ECO:0000256" key="2">
    <source>
        <dbReference type="ARBA" id="ARBA00022747"/>
    </source>
</evidence>
<reference evidence="7 8" key="1">
    <citation type="submission" date="2024-09" db="EMBL/GenBank/DDBJ databases">
        <authorList>
            <person name="Sun Q."/>
            <person name="Mori K."/>
        </authorList>
    </citation>
    <scope>NUCLEOTIDE SEQUENCE [LARGE SCALE GENOMIC DNA]</scope>
    <source>
        <strain evidence="7 8">TBRC 1851</strain>
    </source>
</reference>
<evidence type="ECO:0000313" key="8">
    <source>
        <dbReference type="Proteomes" id="UP001589870"/>
    </source>
</evidence>
<evidence type="ECO:0000313" key="7">
    <source>
        <dbReference type="EMBL" id="MFC0860954.1"/>
    </source>
</evidence>
<feature type="compositionally biased region" description="Basic residues" evidence="5">
    <location>
        <begin position="430"/>
        <end position="441"/>
    </location>
</feature>
<name>A0ABV6TYW7_9ACTN</name>
<protein>
    <submittedName>
        <fullName evidence="7">Restriction endonuclease subunit S</fullName>
        <ecNumber evidence="7">3.1.21.-</ecNumber>
    </submittedName>
</protein>
<keyword evidence="7" id="KW-0255">Endonuclease</keyword>
<evidence type="ECO:0000256" key="1">
    <source>
        <dbReference type="ARBA" id="ARBA00010923"/>
    </source>
</evidence>
<evidence type="ECO:0000256" key="3">
    <source>
        <dbReference type="ARBA" id="ARBA00023125"/>
    </source>
</evidence>
<accession>A0ABV6TYW7</accession>
<feature type="domain" description="Type I restriction modification DNA specificity" evidence="6">
    <location>
        <begin position="7"/>
        <end position="175"/>
    </location>
</feature>
<dbReference type="InterPro" id="IPR051212">
    <property type="entry name" value="Type-I_RE_S_subunit"/>
</dbReference>
<dbReference type="Gene3D" id="3.90.220.20">
    <property type="entry name" value="DNA methylase specificity domains"/>
    <property type="match status" value="2"/>
</dbReference>
<evidence type="ECO:0000259" key="6">
    <source>
        <dbReference type="Pfam" id="PF01420"/>
    </source>
</evidence>
<keyword evidence="8" id="KW-1185">Reference proteome</keyword>
<dbReference type="EC" id="3.1.21.-" evidence="7"/>
<feature type="domain" description="Type I restriction modification DNA specificity" evidence="6">
    <location>
        <begin position="269"/>
        <end position="365"/>
    </location>
</feature>
<dbReference type="InterPro" id="IPR044946">
    <property type="entry name" value="Restrct_endonuc_typeI_TRD_sf"/>
</dbReference>
<dbReference type="PANTHER" id="PTHR43140:SF1">
    <property type="entry name" value="TYPE I RESTRICTION ENZYME ECOKI SPECIFICITY SUBUNIT"/>
    <property type="match status" value="1"/>
</dbReference>
<sequence>MTNLPPGWAHATLGDIADTTLGKMLDRKKGTGKHLKPYLRNLNVQWGNIDLDNVLMMDIPPEEEEIFRLRSGDLLVCEGGEIGRCAIWTDDGTEMFFQKALHQVRPLGGISPDYLRFLLEWLSDEGVLLDFATGTTIKHLPQERLRRLPVPLPPLAEQQRIVANLKDHFSRLDVLAQAIKSSQKKIRELAKKIIIDAVSVAGDLDWKWITVGEAGEVDLGRQRHPDWHSGPNMRPYLRVANVFEDRIDTSDLMEMDFPPDIFDRFRLTEGDILLNEGQSPEYLGRPAMYRGEPKDVAFTNSLLRFRAGPEVDPEWALLVFRRHMHAGRFMQETRITTNIAHLSASRFKSVEFPVPPLEEQREIVKQVARKLADVGLLASQIRRVEERAKALRSRLLADAFSGRLVHRDPTEEPVAELLKRIQTQREALRAKRPRRTARASRRGAGDLAQKDAGGDGFTGAEPLSVPSTTVGASHTGKQEDLFQQEGLTA</sequence>
<dbReference type="InterPro" id="IPR000055">
    <property type="entry name" value="Restrct_endonuc_typeI_TRD"/>
</dbReference>
<dbReference type="SUPFAM" id="SSF116734">
    <property type="entry name" value="DNA methylase specificity domain"/>
    <property type="match status" value="2"/>
</dbReference>
<dbReference type="GO" id="GO:0004519">
    <property type="term" value="F:endonuclease activity"/>
    <property type="evidence" value="ECO:0007669"/>
    <property type="project" value="UniProtKB-KW"/>
</dbReference>
<keyword evidence="3" id="KW-0238">DNA-binding</keyword>